<feature type="compositionally biased region" description="Polar residues" evidence="2">
    <location>
        <begin position="28"/>
        <end position="42"/>
    </location>
</feature>
<evidence type="ECO:0000256" key="2">
    <source>
        <dbReference type="SAM" id="MobiDB-lite"/>
    </source>
</evidence>
<name>A0A9N8DYQ9_9STRA</name>
<evidence type="ECO:0000259" key="3">
    <source>
        <dbReference type="PROSITE" id="PS50090"/>
    </source>
</evidence>
<protein>
    <submittedName>
        <fullName evidence="5">Uncharacterized protein</fullName>
    </submittedName>
</protein>
<dbReference type="OrthoDB" id="118550at2759"/>
<dbReference type="Proteomes" id="UP001153069">
    <property type="component" value="Unassembled WGS sequence"/>
</dbReference>
<gene>
    <name evidence="5" type="ORF">SEMRO_395_G134120.1</name>
</gene>
<dbReference type="Gene3D" id="1.10.10.60">
    <property type="entry name" value="Homeodomain-like"/>
    <property type="match status" value="2"/>
</dbReference>
<dbReference type="InterPro" id="IPR009057">
    <property type="entry name" value="Homeodomain-like_sf"/>
</dbReference>
<dbReference type="EMBL" id="CAICTM010000394">
    <property type="protein sequence ID" value="CAB9509579.1"/>
    <property type="molecule type" value="Genomic_DNA"/>
</dbReference>
<evidence type="ECO:0000259" key="4">
    <source>
        <dbReference type="PROSITE" id="PS51294"/>
    </source>
</evidence>
<feature type="domain" description="Myb-like" evidence="3">
    <location>
        <begin position="86"/>
        <end position="129"/>
    </location>
</feature>
<sequence length="193" mass="21840">MTASTTTVTPIRRSTRTTKPPETFMASLFSSPNATGANSVDENSVALGPAQTRKRKPNATTSERDDNDVEMAPPPPPIKLCHDPLWSPEEHTQFIEGLRLYADERDATKKWAKIAFHIETKSSQQVRDHAAKPFNSGRWSPEEQSRFRSAVGLYGTADKSDRWKAKVMAIIVQTRNPTQCMQRYRKQLHKEET</sequence>
<feature type="region of interest" description="Disordered" evidence="2">
    <location>
        <begin position="1"/>
        <end position="74"/>
    </location>
</feature>
<evidence type="ECO:0000313" key="5">
    <source>
        <dbReference type="EMBL" id="CAB9509579.1"/>
    </source>
</evidence>
<dbReference type="InterPro" id="IPR001005">
    <property type="entry name" value="SANT/Myb"/>
</dbReference>
<feature type="domain" description="Myb-like" evidence="3">
    <location>
        <begin position="131"/>
        <end position="188"/>
    </location>
</feature>
<dbReference type="PROSITE" id="PS50090">
    <property type="entry name" value="MYB_LIKE"/>
    <property type="match status" value="2"/>
</dbReference>
<proteinExistence type="predicted"/>
<keyword evidence="1" id="KW-0539">Nucleus</keyword>
<comment type="caution">
    <text evidence="5">The sequence shown here is derived from an EMBL/GenBank/DDBJ whole genome shotgun (WGS) entry which is preliminary data.</text>
</comment>
<dbReference type="InterPro" id="IPR017930">
    <property type="entry name" value="Myb_dom"/>
</dbReference>
<accession>A0A9N8DYQ9</accession>
<dbReference type="PANTHER" id="PTHR12802">
    <property type="entry name" value="SWI/SNF COMPLEX-RELATED"/>
    <property type="match status" value="1"/>
</dbReference>
<feature type="domain" description="HTH myb-type" evidence="4">
    <location>
        <begin position="131"/>
        <end position="192"/>
    </location>
</feature>
<dbReference type="SUPFAM" id="SSF46689">
    <property type="entry name" value="Homeodomain-like"/>
    <property type="match status" value="2"/>
</dbReference>
<keyword evidence="6" id="KW-1185">Reference proteome</keyword>
<organism evidence="5 6">
    <name type="scientific">Seminavis robusta</name>
    <dbReference type="NCBI Taxonomy" id="568900"/>
    <lineage>
        <taxon>Eukaryota</taxon>
        <taxon>Sar</taxon>
        <taxon>Stramenopiles</taxon>
        <taxon>Ochrophyta</taxon>
        <taxon>Bacillariophyta</taxon>
        <taxon>Bacillariophyceae</taxon>
        <taxon>Bacillariophycidae</taxon>
        <taxon>Naviculales</taxon>
        <taxon>Naviculaceae</taxon>
        <taxon>Seminavis</taxon>
    </lineage>
</organism>
<dbReference type="SMART" id="SM00717">
    <property type="entry name" value="SANT"/>
    <property type="match status" value="2"/>
</dbReference>
<dbReference type="AlphaFoldDB" id="A0A9N8DYQ9"/>
<dbReference type="CDD" id="cd00167">
    <property type="entry name" value="SANT"/>
    <property type="match status" value="2"/>
</dbReference>
<reference evidence="5" key="1">
    <citation type="submission" date="2020-06" db="EMBL/GenBank/DDBJ databases">
        <authorList>
            <consortium name="Plant Systems Biology data submission"/>
        </authorList>
    </citation>
    <scope>NUCLEOTIDE SEQUENCE</scope>
    <source>
        <strain evidence="5">D6</strain>
    </source>
</reference>
<evidence type="ECO:0000313" key="6">
    <source>
        <dbReference type="Proteomes" id="UP001153069"/>
    </source>
</evidence>
<evidence type="ECO:0000256" key="1">
    <source>
        <dbReference type="ARBA" id="ARBA00023242"/>
    </source>
</evidence>
<dbReference type="Pfam" id="PF00249">
    <property type="entry name" value="Myb_DNA-binding"/>
    <property type="match status" value="2"/>
</dbReference>
<dbReference type="PROSITE" id="PS51294">
    <property type="entry name" value="HTH_MYB"/>
    <property type="match status" value="1"/>
</dbReference>